<evidence type="ECO:0000259" key="2">
    <source>
        <dbReference type="Pfam" id="PF05170"/>
    </source>
</evidence>
<gene>
    <name evidence="3" type="ORF">Lfee_0202</name>
    <name evidence="4" type="ORF">NCTC12022_03597</name>
</gene>
<evidence type="ECO:0000313" key="6">
    <source>
        <dbReference type="Proteomes" id="UP000251942"/>
    </source>
</evidence>
<dbReference type="Pfam" id="PF05170">
    <property type="entry name" value="AsmA"/>
    <property type="match status" value="2"/>
</dbReference>
<evidence type="ECO:0000313" key="3">
    <source>
        <dbReference type="EMBL" id="KTD04375.1"/>
    </source>
</evidence>
<keyword evidence="5" id="KW-1185">Reference proteome</keyword>
<dbReference type="EMBL" id="UASS01000040">
    <property type="protein sequence ID" value="SPX62829.1"/>
    <property type="molecule type" value="Genomic_DNA"/>
</dbReference>
<dbReference type="RefSeq" id="WP_058443416.1">
    <property type="nucleotide sequence ID" value="NZ_CAAAHT010000013.1"/>
</dbReference>
<dbReference type="InterPro" id="IPR007844">
    <property type="entry name" value="AsmA"/>
</dbReference>
<reference evidence="3 5" key="1">
    <citation type="submission" date="2015-11" db="EMBL/GenBank/DDBJ databases">
        <title>Genomic analysis of 38 Legionella species identifies large and diverse effector repertoires.</title>
        <authorList>
            <person name="Burstein D."/>
            <person name="Amaro F."/>
            <person name="Zusman T."/>
            <person name="Lifshitz Z."/>
            <person name="Cohen O."/>
            <person name="Gilbert J.A."/>
            <person name="Pupko T."/>
            <person name="Shuman H.A."/>
            <person name="Segal G."/>
        </authorList>
    </citation>
    <scope>NUCLEOTIDE SEQUENCE [LARGE SCALE GENOMIC DNA]</scope>
    <source>
        <strain evidence="3 5">WO-44C</strain>
    </source>
</reference>
<protein>
    <submittedName>
        <fullName evidence="3">Putative asmA protein</fullName>
    </submittedName>
</protein>
<reference evidence="4 6" key="2">
    <citation type="submission" date="2018-06" db="EMBL/GenBank/DDBJ databases">
        <authorList>
            <consortium name="Pathogen Informatics"/>
            <person name="Doyle S."/>
        </authorList>
    </citation>
    <scope>NUCLEOTIDE SEQUENCE [LARGE SCALE GENOMIC DNA]</scope>
    <source>
        <strain evidence="4 6">NCTC12022</strain>
    </source>
</reference>
<dbReference type="EMBL" id="LNYB01000008">
    <property type="protein sequence ID" value="KTD04375.1"/>
    <property type="molecule type" value="Genomic_DNA"/>
</dbReference>
<dbReference type="GO" id="GO:0090313">
    <property type="term" value="P:regulation of protein targeting to membrane"/>
    <property type="evidence" value="ECO:0007669"/>
    <property type="project" value="TreeGrafter"/>
</dbReference>
<feature type="domain" description="AsmA" evidence="2">
    <location>
        <begin position="2"/>
        <end position="187"/>
    </location>
</feature>
<dbReference type="GO" id="GO:0005886">
    <property type="term" value="C:plasma membrane"/>
    <property type="evidence" value="ECO:0007669"/>
    <property type="project" value="TreeGrafter"/>
</dbReference>
<dbReference type="PATRIC" id="fig|453.4.peg.223"/>
<dbReference type="PANTHER" id="PTHR30441:SF8">
    <property type="entry name" value="DUF748 DOMAIN-CONTAINING PROTEIN"/>
    <property type="match status" value="1"/>
</dbReference>
<accession>A0A0W0U9R0</accession>
<proteinExistence type="predicted"/>
<evidence type="ECO:0000313" key="4">
    <source>
        <dbReference type="EMBL" id="SPX62829.1"/>
    </source>
</evidence>
<feature type="domain" description="AsmA" evidence="2">
    <location>
        <begin position="237"/>
        <end position="378"/>
    </location>
</feature>
<dbReference type="Proteomes" id="UP000054698">
    <property type="component" value="Unassembled WGS sequence"/>
</dbReference>
<evidence type="ECO:0000313" key="5">
    <source>
        <dbReference type="Proteomes" id="UP000054698"/>
    </source>
</evidence>
<dbReference type="Proteomes" id="UP000251942">
    <property type="component" value="Unassembled WGS sequence"/>
</dbReference>
<sequence length="532" mass="59365">MKFLKKLVTGLALLLVITVITLWALAKSIKPETVKSYVSSQLSTLTERKSLVNGDISWQIFPRPGIKITGVQIGNENDNANYSVTLENLLFHLKITPLLRGKLVFSELNVDGFHVTINPDSQPPAKLKKNKQSNNGAKTNNMTEQFAIERFLLSRGQIVIVQNQKKIIFSGLQIGAEQFNLQKKSFPLQLKTTLDVSEANEPLLKAHITFKGSSALSASLFNNPVMALQNLPLEGQLSLQDVRLKKLKINKISANAKTKLGVFHLNPLTLSLYNGQSVGDLRYEFASKKLTVNQTATNLDSSKLLYDLVKKRLFKGSVDFSIHAQTNMQDANWPDHTSGNGSLTIKDGVVESINLDRVIDETSNKINKLMTSKKKDAKQALELGQFDDPNMFKGNTRFELLTFQYQLQDSTLQSNSLVLQAEKLQLKGEGILNLKDYNLDSHLFAKVALTDEKVEKIQQILGGSFPILVQGTLTKPIVLPDLKKINPILTKAWLKETLVKPVETIVKPVKQIQQQLQTIIFSGNNRDTRAIQ</sequence>
<name>A0A0W0U9R0_9GAMM</name>
<organism evidence="3 5">
    <name type="scientific">Legionella feeleii</name>
    <dbReference type="NCBI Taxonomy" id="453"/>
    <lineage>
        <taxon>Bacteria</taxon>
        <taxon>Pseudomonadati</taxon>
        <taxon>Pseudomonadota</taxon>
        <taxon>Gammaproteobacteria</taxon>
        <taxon>Legionellales</taxon>
        <taxon>Legionellaceae</taxon>
        <taxon>Legionella</taxon>
    </lineage>
</organism>
<dbReference type="STRING" id="453.Lfee_0202"/>
<dbReference type="PANTHER" id="PTHR30441">
    <property type="entry name" value="DUF748 DOMAIN-CONTAINING PROTEIN"/>
    <property type="match status" value="1"/>
</dbReference>
<dbReference type="AlphaFoldDB" id="A0A0W0U9R0"/>
<dbReference type="InterPro" id="IPR052894">
    <property type="entry name" value="AsmA-related"/>
</dbReference>
<evidence type="ECO:0000256" key="1">
    <source>
        <dbReference type="SAM" id="MobiDB-lite"/>
    </source>
</evidence>
<feature type="region of interest" description="Disordered" evidence="1">
    <location>
        <begin position="119"/>
        <end position="138"/>
    </location>
</feature>
<dbReference type="OrthoDB" id="9766390at2"/>